<dbReference type="PANTHER" id="PTHR24120:SF4">
    <property type="entry name" value="GH07239P"/>
    <property type="match status" value="1"/>
</dbReference>
<dbReference type="Pfam" id="PF12796">
    <property type="entry name" value="Ank_2"/>
    <property type="match status" value="1"/>
</dbReference>
<gene>
    <name evidence="1" type="ORF">HINF_LOCUS12128</name>
    <name evidence="2" type="ORF">HINF_LOCUS59851</name>
</gene>
<evidence type="ECO:0000313" key="2">
    <source>
        <dbReference type="EMBL" id="CAL6080406.1"/>
    </source>
</evidence>
<dbReference type="EMBL" id="CAXDID020000346">
    <property type="protein sequence ID" value="CAL6080406.1"/>
    <property type="molecule type" value="Genomic_DNA"/>
</dbReference>
<keyword evidence="2" id="KW-0808">Transferase</keyword>
<reference evidence="1" key="1">
    <citation type="submission" date="2023-06" db="EMBL/GenBank/DDBJ databases">
        <authorList>
            <person name="Kurt Z."/>
        </authorList>
    </citation>
    <scope>NUCLEOTIDE SEQUENCE</scope>
</reference>
<comment type="caution">
    <text evidence="1">The sequence shown here is derived from an EMBL/GenBank/DDBJ whole genome shotgun (WGS) entry which is preliminary data.</text>
</comment>
<dbReference type="Proteomes" id="UP001642409">
    <property type="component" value="Unassembled WGS sequence"/>
</dbReference>
<keyword evidence="2" id="KW-0418">Kinase</keyword>
<proteinExistence type="predicted"/>
<dbReference type="InterPro" id="IPR002110">
    <property type="entry name" value="Ankyrin_rpt"/>
</dbReference>
<dbReference type="AlphaFoldDB" id="A0AA86NSH3"/>
<dbReference type="SUPFAM" id="SSF48403">
    <property type="entry name" value="Ankyrin repeat"/>
    <property type="match status" value="1"/>
</dbReference>
<dbReference type="Gene3D" id="1.25.40.20">
    <property type="entry name" value="Ankyrin repeat-containing domain"/>
    <property type="match status" value="1"/>
</dbReference>
<dbReference type="GO" id="GO:0016301">
    <property type="term" value="F:kinase activity"/>
    <property type="evidence" value="ECO:0007669"/>
    <property type="project" value="UniProtKB-KW"/>
</dbReference>
<dbReference type="PANTHER" id="PTHR24120">
    <property type="entry name" value="GH07239P"/>
    <property type="match status" value="1"/>
</dbReference>
<evidence type="ECO:0000313" key="3">
    <source>
        <dbReference type="Proteomes" id="UP001642409"/>
    </source>
</evidence>
<organism evidence="1">
    <name type="scientific">Hexamita inflata</name>
    <dbReference type="NCBI Taxonomy" id="28002"/>
    <lineage>
        <taxon>Eukaryota</taxon>
        <taxon>Metamonada</taxon>
        <taxon>Diplomonadida</taxon>
        <taxon>Hexamitidae</taxon>
        <taxon>Hexamitinae</taxon>
        <taxon>Hexamita</taxon>
    </lineage>
</organism>
<accession>A0AA86NSH3</accession>
<protein>
    <submittedName>
        <fullName evidence="2">Kinase</fullName>
    </submittedName>
    <submittedName>
        <fullName evidence="1">NEK</fullName>
    </submittedName>
</protein>
<dbReference type="InterPro" id="IPR036770">
    <property type="entry name" value="Ankyrin_rpt-contain_sf"/>
</dbReference>
<sequence>MNKRERYFACTFPDYRFYYTTDTIYKCDLQDYIIEQQPNTNQIFKKTWRKHTDDHHQLFLTQKRDCGDKTTFLTTILDTVVELDHYQVNIIATIPDYETSDRDFTKIAAQNNNFYVTNGSSIFSLIFDPQPCLKLLQTFQSYNSLRIYNCMNQIVVRDAVSGQFWVKTQLGFRLNISVSNFYLMSITKFGLLGYNPDNNKTVIIRFDRSDLIMEQYLKFGDTIPLAAIDGLEFNVKSKTNMPTQFFEDNVRIAQEAIQQSISQAKSLQIPLEDDFTVVQEIPVIQSLMSNEQQTTKMQTYMIPIFLRLFDQMKFNTEKFSQMIKMVEEDIDAVYYEEIMQKLPHIVEQLNFSITAEYILQLQANNQLNKLENLPPNIKTPIDSIKKELCQTINDQFVFANELILKRLSQQEQIELLQIAAFNGQIPIIRILKHYVSTNIPNNQKPLLQAIRGCSSEAVQELMDYQVDTSKYFETTDLIEAARAQFIDVVDLFLGQATQRDRTRQTALMYAVQNQNYIITKKLVSLEKRIQGAQGETALMIAIHTNFLVGIDLLLCEAGCVDIQQTFAFHLAFEKGLVWVMQRLFKLEFELIMSQASLFAKKIQDASLLQFKNIKDNLGSTLALKCLSTAEHEYYVKAIDYFGKSQDLYTVFSQKIVNTQATDIFGRGQKEYKQFGMLKSQNYANYQAQSSYLPRFDELLAMQNEFLEEEEPFENEIERALELMGARQHLRE</sequence>
<name>A0AA86NSH3_9EUKA</name>
<reference evidence="2 3" key="2">
    <citation type="submission" date="2024-07" db="EMBL/GenBank/DDBJ databases">
        <authorList>
            <person name="Akdeniz Z."/>
        </authorList>
    </citation>
    <scope>NUCLEOTIDE SEQUENCE [LARGE SCALE GENOMIC DNA]</scope>
</reference>
<keyword evidence="3" id="KW-1185">Reference proteome</keyword>
<dbReference type="EMBL" id="CATOUU010000314">
    <property type="protein sequence ID" value="CAI9924483.1"/>
    <property type="molecule type" value="Genomic_DNA"/>
</dbReference>
<evidence type="ECO:0000313" key="1">
    <source>
        <dbReference type="EMBL" id="CAI9924483.1"/>
    </source>
</evidence>